<keyword evidence="11" id="KW-0966">Cell projection</keyword>
<keyword evidence="10" id="KW-0997">Cell inner membrane</keyword>
<keyword evidence="8 10" id="KW-1133">Transmembrane helix</keyword>
<dbReference type="AlphaFoldDB" id="A0A432WZ05"/>
<dbReference type="GO" id="GO:0006935">
    <property type="term" value="P:chemotaxis"/>
    <property type="evidence" value="ECO:0007669"/>
    <property type="project" value="UniProtKB-KW"/>
</dbReference>
<dbReference type="PANTHER" id="PTHR35091">
    <property type="entry name" value="FLAGELLAR PROTEIN FLIL"/>
    <property type="match status" value="1"/>
</dbReference>
<sequence length="171" mass="18640">MAAEIETQETGSTEQKGASKKFILIGVAAVVVLVVGIAAFFLLSSGEEEVSSEQPRGLSVTGPAAGTAYYVKLPRPFIFNVPGQTRDRLVQITAELMVRGPRNDDLARQHIPKIEGLLHKTFSSVTSESLQTREGRVALREESLRVLREALEELTGSPVVEELLFTGFVMQ</sequence>
<evidence type="ECO:0000256" key="8">
    <source>
        <dbReference type="ARBA" id="ARBA00022989"/>
    </source>
</evidence>
<comment type="function">
    <text evidence="1 10">Controls the rotational direction of flagella during chemotaxis.</text>
</comment>
<evidence type="ECO:0000256" key="10">
    <source>
        <dbReference type="RuleBase" id="RU364125"/>
    </source>
</evidence>
<dbReference type="PANTHER" id="PTHR35091:SF2">
    <property type="entry name" value="FLAGELLAR PROTEIN FLIL"/>
    <property type="match status" value="1"/>
</dbReference>
<evidence type="ECO:0000256" key="5">
    <source>
        <dbReference type="ARBA" id="ARBA00022500"/>
    </source>
</evidence>
<comment type="subcellular location">
    <subcellularLocation>
        <location evidence="10">Cell inner membrane</location>
    </subcellularLocation>
    <subcellularLocation>
        <location evidence="2">Cell membrane</location>
        <topology evidence="2">Single-pass membrane protein</topology>
    </subcellularLocation>
</comment>
<dbReference type="Pfam" id="PF03748">
    <property type="entry name" value="FliL"/>
    <property type="match status" value="1"/>
</dbReference>
<evidence type="ECO:0000256" key="6">
    <source>
        <dbReference type="ARBA" id="ARBA00022692"/>
    </source>
</evidence>
<keyword evidence="4" id="KW-1003">Cell membrane</keyword>
<dbReference type="GO" id="GO:0005886">
    <property type="term" value="C:plasma membrane"/>
    <property type="evidence" value="ECO:0007669"/>
    <property type="project" value="UniProtKB-SubCell"/>
</dbReference>
<comment type="caution">
    <text evidence="11">The sequence shown here is derived from an EMBL/GenBank/DDBJ whole genome shotgun (WGS) entry which is preliminary data.</text>
</comment>
<dbReference type="GO" id="GO:0009425">
    <property type="term" value="C:bacterial-type flagellum basal body"/>
    <property type="evidence" value="ECO:0007669"/>
    <property type="project" value="InterPro"/>
</dbReference>
<dbReference type="NCBIfam" id="NF004285">
    <property type="entry name" value="PRK05696.1"/>
    <property type="match status" value="1"/>
</dbReference>
<keyword evidence="6 10" id="KW-0812">Transmembrane</keyword>
<dbReference type="OrthoDB" id="5829285at2"/>
<feature type="transmembrane region" description="Helical" evidence="10">
    <location>
        <begin position="22"/>
        <end position="43"/>
    </location>
</feature>
<keyword evidence="11" id="KW-0969">Cilium</keyword>
<protein>
    <recommendedName>
        <fullName evidence="10">Flagellar protein FliL</fullName>
    </recommendedName>
</protein>
<keyword evidence="12" id="KW-1185">Reference proteome</keyword>
<evidence type="ECO:0000313" key="12">
    <source>
        <dbReference type="Proteomes" id="UP000286976"/>
    </source>
</evidence>
<dbReference type="GO" id="GO:0071978">
    <property type="term" value="P:bacterial-type flagellum-dependent swarming motility"/>
    <property type="evidence" value="ECO:0007669"/>
    <property type="project" value="TreeGrafter"/>
</dbReference>
<proteinExistence type="inferred from homology"/>
<reference evidence="11 12" key="1">
    <citation type="journal article" date="2011" name="Front. Microbiol.">
        <title>Genomic signatures of strain selection and enhancement in Bacillus atrophaeus var. globigii, a historical biowarfare simulant.</title>
        <authorList>
            <person name="Gibbons H.S."/>
            <person name="Broomall S.M."/>
            <person name="McNew L.A."/>
            <person name="Daligault H."/>
            <person name="Chapman C."/>
            <person name="Bruce D."/>
            <person name="Karavis M."/>
            <person name="Krepps M."/>
            <person name="McGregor P.A."/>
            <person name="Hong C."/>
            <person name="Park K.H."/>
            <person name="Akmal A."/>
            <person name="Feldman A."/>
            <person name="Lin J.S."/>
            <person name="Chang W.E."/>
            <person name="Higgs B.W."/>
            <person name="Demirev P."/>
            <person name="Lindquist J."/>
            <person name="Liem A."/>
            <person name="Fochler E."/>
            <person name="Read T.D."/>
            <person name="Tapia R."/>
            <person name="Johnson S."/>
            <person name="Bishop-Lilly K.A."/>
            <person name="Detter C."/>
            <person name="Han C."/>
            <person name="Sozhamannan S."/>
            <person name="Rosenzweig C.N."/>
            <person name="Skowronski E.W."/>
        </authorList>
    </citation>
    <scope>NUCLEOTIDE SEQUENCE [LARGE SCALE GENOMIC DNA]</scope>
    <source>
        <strain evidence="11 12">AIT1</strain>
    </source>
</reference>
<dbReference type="Proteomes" id="UP000286976">
    <property type="component" value="Unassembled WGS sequence"/>
</dbReference>
<comment type="similarity">
    <text evidence="3 10">Belongs to the FliL family.</text>
</comment>
<gene>
    <name evidence="11" type="primary">fliL</name>
    <name evidence="11" type="ORF">CWE15_09845</name>
</gene>
<dbReference type="InterPro" id="IPR005503">
    <property type="entry name" value="FliL"/>
</dbReference>
<evidence type="ECO:0000256" key="7">
    <source>
        <dbReference type="ARBA" id="ARBA00022779"/>
    </source>
</evidence>
<evidence type="ECO:0000313" key="11">
    <source>
        <dbReference type="EMBL" id="RUO39040.1"/>
    </source>
</evidence>
<evidence type="ECO:0000256" key="3">
    <source>
        <dbReference type="ARBA" id="ARBA00008281"/>
    </source>
</evidence>
<organism evidence="11 12">
    <name type="scientific">Aliidiomarina taiwanensis</name>
    <dbReference type="NCBI Taxonomy" id="946228"/>
    <lineage>
        <taxon>Bacteria</taxon>
        <taxon>Pseudomonadati</taxon>
        <taxon>Pseudomonadota</taxon>
        <taxon>Gammaproteobacteria</taxon>
        <taxon>Alteromonadales</taxon>
        <taxon>Idiomarinaceae</taxon>
        <taxon>Aliidiomarina</taxon>
    </lineage>
</organism>
<keyword evidence="5 10" id="KW-0145">Chemotaxis</keyword>
<dbReference type="EMBL" id="PIPQ01000007">
    <property type="protein sequence ID" value="RUO39040.1"/>
    <property type="molecule type" value="Genomic_DNA"/>
</dbReference>
<accession>A0A432WZ05</accession>
<evidence type="ECO:0000256" key="1">
    <source>
        <dbReference type="ARBA" id="ARBA00002254"/>
    </source>
</evidence>
<evidence type="ECO:0000256" key="4">
    <source>
        <dbReference type="ARBA" id="ARBA00022475"/>
    </source>
</evidence>
<dbReference type="RefSeq" id="WP_126757917.1">
    <property type="nucleotide sequence ID" value="NZ_PIPQ01000007.1"/>
</dbReference>
<name>A0A432WZ05_9GAMM</name>
<keyword evidence="9 10" id="KW-0472">Membrane</keyword>
<keyword evidence="7 10" id="KW-0283">Flagellar rotation</keyword>
<keyword evidence="11" id="KW-0282">Flagellum</keyword>
<evidence type="ECO:0000256" key="9">
    <source>
        <dbReference type="ARBA" id="ARBA00023136"/>
    </source>
</evidence>
<evidence type="ECO:0000256" key="2">
    <source>
        <dbReference type="ARBA" id="ARBA00004162"/>
    </source>
</evidence>